<reference evidence="5 6" key="2">
    <citation type="journal article" date="2010" name="Stand. Genomic Sci.">
        <title>Complete genome sequence of Chitinophaga pinensis type strain (UQM 2034).</title>
        <authorList>
            <person name="Glavina Del Rio T."/>
            <person name="Abt B."/>
            <person name="Spring S."/>
            <person name="Lapidus A."/>
            <person name="Nolan M."/>
            <person name="Tice H."/>
            <person name="Copeland A."/>
            <person name="Cheng J.F."/>
            <person name="Chen F."/>
            <person name="Bruce D."/>
            <person name="Goodwin L."/>
            <person name="Pitluck S."/>
            <person name="Ivanova N."/>
            <person name="Mavromatis K."/>
            <person name="Mikhailova N."/>
            <person name="Pati A."/>
            <person name="Chen A."/>
            <person name="Palaniappan K."/>
            <person name="Land M."/>
            <person name="Hauser L."/>
            <person name="Chang Y.J."/>
            <person name="Jeffries C.D."/>
            <person name="Chain P."/>
            <person name="Saunders E."/>
            <person name="Detter J.C."/>
            <person name="Brettin T."/>
            <person name="Rohde M."/>
            <person name="Goker M."/>
            <person name="Bristow J."/>
            <person name="Eisen J.A."/>
            <person name="Markowitz V."/>
            <person name="Hugenholtz P."/>
            <person name="Kyrpides N.C."/>
            <person name="Klenk H.P."/>
            <person name="Lucas S."/>
        </authorList>
    </citation>
    <scope>NUCLEOTIDE SEQUENCE [LARGE SCALE GENOMIC DNA]</scope>
    <source>
        <strain evidence="6">ATCC 43595 / DSM 2588 / LMG 13176 / NBRC 15968 / NCIMB 11800 / UQM 2034</strain>
    </source>
</reference>
<dbReference type="Gene3D" id="3.90.1750.20">
    <property type="entry name" value="Putative Large Serine Recombinase, Chain B, Domain 2"/>
    <property type="match status" value="1"/>
</dbReference>
<dbReference type="InterPro" id="IPR050639">
    <property type="entry name" value="SSR_resolvase"/>
</dbReference>
<evidence type="ECO:0000313" key="6">
    <source>
        <dbReference type="Proteomes" id="UP000002215"/>
    </source>
</evidence>
<dbReference type="SMART" id="SM00857">
    <property type="entry name" value="Resolvase"/>
    <property type="match status" value="1"/>
</dbReference>
<accession>A0A979H0S7</accession>
<dbReference type="PROSITE" id="PS51737">
    <property type="entry name" value="RECOMBINASE_DNA_BIND"/>
    <property type="match status" value="1"/>
</dbReference>
<evidence type="ECO:0000313" key="5">
    <source>
        <dbReference type="EMBL" id="ACU63725.1"/>
    </source>
</evidence>
<keyword evidence="2" id="KW-0233">DNA recombination</keyword>
<dbReference type="InterPro" id="IPR038109">
    <property type="entry name" value="DNA_bind_recomb_sf"/>
</dbReference>
<feature type="domain" description="Recombinase" evidence="4">
    <location>
        <begin position="182"/>
        <end position="294"/>
    </location>
</feature>
<sequence length="553" mass="64174">MKTNDLNYFTRFIPKKTIEKPNYEVWSYTRVSTKEQYQNNASVTRQIEANRRYAQLNKFEIAEEFGGTYESAKDDFTRKEFSRLIEKVTASRKKPYAILVYKMSRFSRSGGNAIGLVNRLVEELRVHLIEVCSGISTVTERGKAAIYDSLFQAYKENLEKKEIIIPFMQAYLREGKRFGNSPIGYDHYGPKVSNEKFLSLTQRIEINKDGELLREAFQWKLSGHYSDVQILEKLEARGLKIRAQKLSNIWRNPFYCGVLISKMIEEPVMGKWEPLLSQSDFKKVQQILEGNPSGYQHKKEEDARPLTRLLKCDSCKGYMVGYEVKKKRLNYYRCGKCRGVCLNAHTTPKALKKGANDLFLDLLDSLTIPSSIIPLVTLQLTKLYDYFTQDQTDDDNLKSQLSTLEKQLKNLKIRHGLGEVDRETYELTSDHLREQIARISKELEKEDFKISNLDSLLKNSLTKLSNIRLVWVSNDLENKRKLQRTLFPDGIYYDAKQHIYLTPKINEFIRFSAYLAQGLNEHKKNSLLEFQAGYDSVPRTGVEPVRALRLTGF</sequence>
<dbReference type="CDD" id="cd00338">
    <property type="entry name" value="Ser_Recombinase"/>
    <property type="match status" value="1"/>
</dbReference>
<dbReference type="InterPro" id="IPR011109">
    <property type="entry name" value="DNA_bind_recombinase_dom"/>
</dbReference>
<evidence type="ECO:0000256" key="3">
    <source>
        <dbReference type="SAM" id="Coils"/>
    </source>
</evidence>
<evidence type="ECO:0000256" key="1">
    <source>
        <dbReference type="ARBA" id="ARBA00023125"/>
    </source>
</evidence>
<evidence type="ECO:0000259" key="4">
    <source>
        <dbReference type="PROSITE" id="PS51737"/>
    </source>
</evidence>
<dbReference type="KEGG" id="cpi:Cpin_6320"/>
<reference evidence="6" key="1">
    <citation type="submission" date="2009-08" db="EMBL/GenBank/DDBJ databases">
        <title>The complete genome of Chitinophaga pinensis DSM 2588.</title>
        <authorList>
            <consortium name="US DOE Joint Genome Institute (JGI-PGF)"/>
            <person name="Lucas S."/>
            <person name="Copeland A."/>
            <person name="Lapidus A."/>
            <person name="Glavina del Rio T."/>
            <person name="Dalin E."/>
            <person name="Tice H."/>
            <person name="Bruce D."/>
            <person name="Goodwin L."/>
            <person name="Pitluck S."/>
            <person name="Kyrpides N."/>
            <person name="Mavromatis K."/>
            <person name="Ivanova N."/>
            <person name="Mikhailova N."/>
            <person name="Sims D."/>
            <person name="Meinche L."/>
            <person name="Brettin T."/>
            <person name="Detter J.C."/>
            <person name="Han C."/>
            <person name="Larimer F."/>
            <person name="Land M."/>
            <person name="Hauser L."/>
            <person name="Markowitz V."/>
            <person name="Cheng J.-F."/>
            <person name="Hugenholtz P."/>
            <person name="Woyke T."/>
            <person name="Wu D."/>
            <person name="Spring S."/>
            <person name="Klenk H.-P."/>
            <person name="Eisen J.A."/>
        </authorList>
    </citation>
    <scope>NUCLEOTIDE SEQUENCE [LARGE SCALE GENOMIC DNA]</scope>
    <source>
        <strain evidence="6">ATCC 43595 / DSM 2588 / LMG 13176 / NBRC 15968 / NCIMB 11800 / UQM 2034</strain>
    </source>
</reference>
<dbReference type="InterPro" id="IPR036162">
    <property type="entry name" value="Resolvase-like_N_sf"/>
</dbReference>
<keyword evidence="1" id="KW-0238">DNA-binding</keyword>
<dbReference type="EMBL" id="CP001699">
    <property type="protein sequence ID" value="ACU63725.1"/>
    <property type="molecule type" value="Genomic_DNA"/>
</dbReference>
<protein>
    <submittedName>
        <fullName evidence="5">Resolvase domain protein</fullName>
    </submittedName>
</protein>
<keyword evidence="3" id="KW-0175">Coiled coil</keyword>
<feature type="coiled-coil region" evidence="3">
    <location>
        <begin position="394"/>
        <end position="442"/>
    </location>
</feature>
<gene>
    <name evidence="5" type="ordered locus">Cpin_6320</name>
</gene>
<dbReference type="GO" id="GO:0003677">
    <property type="term" value="F:DNA binding"/>
    <property type="evidence" value="ECO:0007669"/>
    <property type="project" value="UniProtKB-KW"/>
</dbReference>
<dbReference type="Pfam" id="PF07508">
    <property type="entry name" value="Recombinase"/>
    <property type="match status" value="1"/>
</dbReference>
<proteinExistence type="predicted"/>
<name>A0A979H0S7_CHIPD</name>
<dbReference type="Proteomes" id="UP000002215">
    <property type="component" value="Chromosome"/>
</dbReference>
<evidence type="ECO:0000256" key="2">
    <source>
        <dbReference type="ARBA" id="ARBA00023172"/>
    </source>
</evidence>
<dbReference type="SUPFAM" id="SSF53041">
    <property type="entry name" value="Resolvase-like"/>
    <property type="match status" value="1"/>
</dbReference>
<dbReference type="PANTHER" id="PTHR30461:SF2">
    <property type="entry name" value="SERINE RECOMBINASE PINE-RELATED"/>
    <property type="match status" value="1"/>
</dbReference>
<dbReference type="Pfam" id="PF00239">
    <property type="entry name" value="Resolvase"/>
    <property type="match status" value="1"/>
</dbReference>
<dbReference type="Gene3D" id="3.40.50.1390">
    <property type="entry name" value="Resolvase, N-terminal catalytic domain"/>
    <property type="match status" value="1"/>
</dbReference>
<dbReference type="AlphaFoldDB" id="A0A979H0S7"/>
<dbReference type="InterPro" id="IPR006119">
    <property type="entry name" value="Resolv_N"/>
</dbReference>
<dbReference type="GO" id="GO:0000150">
    <property type="term" value="F:DNA strand exchange activity"/>
    <property type="evidence" value="ECO:0007669"/>
    <property type="project" value="InterPro"/>
</dbReference>
<dbReference type="PANTHER" id="PTHR30461">
    <property type="entry name" value="DNA-INVERTASE FROM LAMBDOID PROPHAGE"/>
    <property type="match status" value="1"/>
</dbReference>
<organism evidence="5 6">
    <name type="scientific">Chitinophaga pinensis (strain ATCC 43595 / DSM 2588 / LMG 13176 / NBRC 15968 / NCIMB 11800 / UQM 2034)</name>
    <dbReference type="NCBI Taxonomy" id="485918"/>
    <lineage>
        <taxon>Bacteria</taxon>
        <taxon>Pseudomonadati</taxon>
        <taxon>Bacteroidota</taxon>
        <taxon>Chitinophagia</taxon>
        <taxon>Chitinophagales</taxon>
        <taxon>Chitinophagaceae</taxon>
        <taxon>Chitinophaga</taxon>
    </lineage>
</organism>